<dbReference type="SUPFAM" id="SSF159042">
    <property type="entry name" value="Plus3-like"/>
    <property type="match status" value="1"/>
</dbReference>
<keyword evidence="5" id="KW-1185">Reference proteome</keyword>
<feature type="compositionally biased region" description="Acidic residues" evidence="2">
    <location>
        <begin position="15"/>
        <end position="24"/>
    </location>
</feature>
<dbReference type="eggNOG" id="KOG2402">
    <property type="taxonomic scope" value="Eukaryota"/>
</dbReference>
<feature type="compositionally biased region" description="Basic and acidic residues" evidence="2">
    <location>
        <begin position="185"/>
        <end position="240"/>
    </location>
</feature>
<gene>
    <name evidence="4" type="ORF">MYCFIDRAFT_89173</name>
</gene>
<feature type="compositionally biased region" description="Basic and acidic residues" evidence="2">
    <location>
        <begin position="521"/>
        <end position="539"/>
    </location>
</feature>
<dbReference type="SMART" id="SM00719">
    <property type="entry name" value="Plus3"/>
    <property type="match status" value="1"/>
</dbReference>
<feature type="compositionally biased region" description="Basic residues" evidence="2">
    <location>
        <begin position="63"/>
        <end position="72"/>
    </location>
</feature>
<dbReference type="AlphaFoldDB" id="M2ZW11"/>
<dbReference type="GO" id="GO:0003677">
    <property type="term" value="F:DNA binding"/>
    <property type="evidence" value="ECO:0007669"/>
    <property type="project" value="InterPro"/>
</dbReference>
<dbReference type="KEGG" id="pfj:MYCFIDRAFT_89173"/>
<proteinExistence type="predicted"/>
<feature type="compositionally biased region" description="Basic and acidic residues" evidence="2">
    <location>
        <begin position="44"/>
        <end position="57"/>
    </location>
</feature>
<evidence type="ECO:0000313" key="4">
    <source>
        <dbReference type="EMBL" id="EME83189.1"/>
    </source>
</evidence>
<evidence type="ECO:0000256" key="1">
    <source>
        <dbReference type="SAM" id="Coils"/>
    </source>
</evidence>
<feature type="compositionally biased region" description="Basic and acidic residues" evidence="2">
    <location>
        <begin position="25"/>
        <end position="35"/>
    </location>
</feature>
<evidence type="ECO:0000313" key="5">
    <source>
        <dbReference type="Proteomes" id="UP000016932"/>
    </source>
</evidence>
<dbReference type="EMBL" id="KB446558">
    <property type="protein sequence ID" value="EME83189.1"/>
    <property type="molecule type" value="Genomic_DNA"/>
</dbReference>
<feature type="region of interest" description="Disordered" evidence="2">
    <location>
        <begin position="1"/>
        <end position="117"/>
    </location>
</feature>
<dbReference type="PROSITE" id="PS51360">
    <property type="entry name" value="PLUS3"/>
    <property type="match status" value="1"/>
</dbReference>
<feature type="compositionally biased region" description="Acidic residues" evidence="2">
    <location>
        <begin position="96"/>
        <end position="113"/>
    </location>
</feature>
<protein>
    <recommendedName>
        <fullName evidence="3">Plus3 domain-containing protein</fullName>
    </recommendedName>
</protein>
<dbReference type="Gene3D" id="3.90.70.200">
    <property type="entry name" value="Plus-3 domain"/>
    <property type="match status" value="1"/>
</dbReference>
<dbReference type="OrthoDB" id="166375at2759"/>
<evidence type="ECO:0000259" key="3">
    <source>
        <dbReference type="PROSITE" id="PS51360"/>
    </source>
</evidence>
<dbReference type="Pfam" id="PF03126">
    <property type="entry name" value="Plus-3"/>
    <property type="match status" value="1"/>
</dbReference>
<dbReference type="InterPro" id="IPR036128">
    <property type="entry name" value="Plus3-like_sf"/>
</dbReference>
<sequence length="604" mass="67216">MADDLDNELLGLVSDGEESEDSGDDFGRLEADVEGRAPSAEPHQSVEKTEEPPERRKGVAQKVKARRGKRKARQESEDEDDAASPSPEPDHADALGESDGEADAPGEADDEEATLYPYEGQYLNAADKESVQALPELAREEILAERAQQVTKRIQDLHLKKALASSTAAASKAKRKAAAAELDEDKNRRSTRPRVEKRSALDDYKRAREQKGAERDRLASTRDRRDSRSPSHHGSDRDADGDSEVEWAAEPERKHEPPAELKDFDRCRIGRSAFAKVCFYPEFEKLVTGCFARVSIGLNRETGQNMYRMAQIKGFTVGKPYQLENSAGKPFTTDQYAVVAQGASEKPWPFSACSDSKLTEVEFVRFKDTLNKENMRIPSKRFLGKKLDDITQLLQTQFTEKSLQEKFAKQRAIQLKYDPVHQAREKRKNIERRRAEAEEAQDEEEIARCDAELEALDNGSANGISAVKAKASPVKPVDQHHKLAILNQTNRKKTQNEVRQALITERKKQLKAREVEQAKKAAEAKANTEAKAAERRKSNLELFGEDTPGTSRAGTPMNGADTPKRRAGTPLVGSQEKGPLGALKKKNMDDDVIGSMDLGIDIDI</sequence>
<dbReference type="VEuPathDB" id="FungiDB:MYCFIDRAFT_89173"/>
<feature type="coiled-coil region" evidence="1">
    <location>
        <begin position="420"/>
        <end position="452"/>
    </location>
</feature>
<feature type="compositionally biased region" description="Low complexity" evidence="2">
    <location>
        <begin position="162"/>
        <end position="171"/>
    </location>
</feature>
<dbReference type="GeneID" id="19342781"/>
<dbReference type="RefSeq" id="XP_007926488.1">
    <property type="nucleotide sequence ID" value="XM_007928297.1"/>
</dbReference>
<dbReference type="FunFam" id="3.90.70.200:FF:000005">
    <property type="entry name" value="Related to Pol II transcription elongation factor"/>
    <property type="match status" value="1"/>
</dbReference>
<feature type="region of interest" description="Disordered" evidence="2">
    <location>
        <begin position="162"/>
        <end position="258"/>
    </location>
</feature>
<keyword evidence="1" id="KW-0175">Coiled coil</keyword>
<reference evidence="4 5" key="1">
    <citation type="journal article" date="2012" name="PLoS Pathog.">
        <title>Diverse lifestyles and strategies of plant pathogenesis encoded in the genomes of eighteen Dothideomycetes fungi.</title>
        <authorList>
            <person name="Ohm R.A."/>
            <person name="Feau N."/>
            <person name="Henrissat B."/>
            <person name="Schoch C.L."/>
            <person name="Horwitz B.A."/>
            <person name="Barry K.W."/>
            <person name="Condon B.J."/>
            <person name="Copeland A.C."/>
            <person name="Dhillon B."/>
            <person name="Glaser F."/>
            <person name="Hesse C.N."/>
            <person name="Kosti I."/>
            <person name="LaButti K."/>
            <person name="Lindquist E.A."/>
            <person name="Lucas S."/>
            <person name="Salamov A.A."/>
            <person name="Bradshaw R.E."/>
            <person name="Ciuffetti L."/>
            <person name="Hamelin R.C."/>
            <person name="Kema G.H.J."/>
            <person name="Lawrence C."/>
            <person name="Scott J.A."/>
            <person name="Spatafora J.W."/>
            <person name="Turgeon B.G."/>
            <person name="de Wit P.J.G.M."/>
            <person name="Zhong S."/>
            <person name="Goodwin S.B."/>
            <person name="Grigoriev I.V."/>
        </authorList>
    </citation>
    <scope>NUCLEOTIDE SEQUENCE [LARGE SCALE GENOMIC DNA]</scope>
    <source>
        <strain evidence="4 5">CIRAD86</strain>
    </source>
</reference>
<dbReference type="HOGENOM" id="CLU_019525_0_0_1"/>
<accession>M2ZW11</accession>
<feature type="region of interest" description="Disordered" evidence="2">
    <location>
        <begin position="521"/>
        <end position="585"/>
    </location>
</feature>
<name>M2ZW11_PSEFD</name>
<dbReference type="Proteomes" id="UP000016932">
    <property type="component" value="Unassembled WGS sequence"/>
</dbReference>
<dbReference type="InterPro" id="IPR004343">
    <property type="entry name" value="Plus-3_dom"/>
</dbReference>
<evidence type="ECO:0000256" key="2">
    <source>
        <dbReference type="SAM" id="MobiDB-lite"/>
    </source>
</evidence>
<feature type="domain" description="Plus3" evidence="3">
    <location>
        <begin position="258"/>
        <end position="395"/>
    </location>
</feature>
<dbReference type="STRING" id="383855.M2ZW11"/>
<organism evidence="4 5">
    <name type="scientific">Pseudocercospora fijiensis (strain CIRAD86)</name>
    <name type="common">Black leaf streak disease fungus</name>
    <name type="synonym">Mycosphaerella fijiensis</name>
    <dbReference type="NCBI Taxonomy" id="383855"/>
    <lineage>
        <taxon>Eukaryota</taxon>
        <taxon>Fungi</taxon>
        <taxon>Dikarya</taxon>
        <taxon>Ascomycota</taxon>
        <taxon>Pezizomycotina</taxon>
        <taxon>Dothideomycetes</taxon>
        <taxon>Dothideomycetidae</taxon>
        <taxon>Mycosphaerellales</taxon>
        <taxon>Mycosphaerellaceae</taxon>
        <taxon>Pseudocercospora</taxon>
    </lineage>
</organism>